<name>A0A0B6Y4K3_9EUPU</name>
<proteinExistence type="predicted"/>
<reference evidence="1" key="1">
    <citation type="submission" date="2014-12" db="EMBL/GenBank/DDBJ databases">
        <title>Insight into the proteome of Arion vulgaris.</title>
        <authorList>
            <person name="Aradska J."/>
            <person name="Bulat T."/>
            <person name="Smidak R."/>
            <person name="Sarate P."/>
            <person name="Gangsoo J."/>
            <person name="Sialana F."/>
            <person name="Bilban M."/>
            <person name="Lubec G."/>
        </authorList>
    </citation>
    <scope>NUCLEOTIDE SEQUENCE</scope>
    <source>
        <tissue evidence="1">Skin</tissue>
    </source>
</reference>
<feature type="non-terminal residue" evidence="1">
    <location>
        <position position="1"/>
    </location>
</feature>
<gene>
    <name evidence="1" type="primary">ORF11637</name>
</gene>
<organism evidence="1">
    <name type="scientific">Arion vulgaris</name>
    <dbReference type="NCBI Taxonomy" id="1028688"/>
    <lineage>
        <taxon>Eukaryota</taxon>
        <taxon>Metazoa</taxon>
        <taxon>Spiralia</taxon>
        <taxon>Lophotrochozoa</taxon>
        <taxon>Mollusca</taxon>
        <taxon>Gastropoda</taxon>
        <taxon>Heterobranchia</taxon>
        <taxon>Euthyneura</taxon>
        <taxon>Panpulmonata</taxon>
        <taxon>Eupulmonata</taxon>
        <taxon>Stylommatophora</taxon>
        <taxon>Helicina</taxon>
        <taxon>Arionoidea</taxon>
        <taxon>Arionidae</taxon>
        <taxon>Arion</taxon>
    </lineage>
</organism>
<dbReference type="EMBL" id="HACG01003911">
    <property type="protein sequence ID" value="CEK50776.1"/>
    <property type="molecule type" value="Transcribed_RNA"/>
</dbReference>
<evidence type="ECO:0000313" key="1">
    <source>
        <dbReference type="EMBL" id="CEK50776.1"/>
    </source>
</evidence>
<sequence length="56" mass="6454">TALGDDDDDTNLANLISKMTHFHDHQTMLFSMDEYLIHPGHLKQKPNSELALWESM</sequence>
<accession>A0A0B6Y4K3</accession>
<protein>
    <submittedName>
        <fullName evidence="1">Uncharacterized protein</fullName>
    </submittedName>
</protein>
<dbReference type="AlphaFoldDB" id="A0A0B6Y4K3"/>